<protein>
    <submittedName>
        <fullName evidence="2">Uncharacterized protein</fullName>
    </submittedName>
</protein>
<reference evidence="2 3" key="1">
    <citation type="submission" date="2019-02" db="EMBL/GenBank/DDBJ databases">
        <title>Deep-cultivation of Planctomycetes and their phenomic and genomic characterization uncovers novel biology.</title>
        <authorList>
            <person name="Wiegand S."/>
            <person name="Jogler M."/>
            <person name="Boedeker C."/>
            <person name="Pinto D."/>
            <person name="Vollmers J."/>
            <person name="Rivas-Marin E."/>
            <person name="Kohn T."/>
            <person name="Peeters S.H."/>
            <person name="Heuer A."/>
            <person name="Rast P."/>
            <person name="Oberbeckmann S."/>
            <person name="Bunk B."/>
            <person name="Jeske O."/>
            <person name="Meyerdierks A."/>
            <person name="Storesund J.E."/>
            <person name="Kallscheuer N."/>
            <person name="Luecker S."/>
            <person name="Lage O.M."/>
            <person name="Pohl T."/>
            <person name="Merkel B.J."/>
            <person name="Hornburger P."/>
            <person name="Mueller R.-W."/>
            <person name="Bruemmer F."/>
            <person name="Labrenz M."/>
            <person name="Spormann A.M."/>
            <person name="Op Den Camp H."/>
            <person name="Overmann J."/>
            <person name="Amann R."/>
            <person name="Jetten M.S.M."/>
            <person name="Mascher T."/>
            <person name="Medema M.H."/>
            <person name="Devos D.P."/>
            <person name="Kaster A.-K."/>
            <person name="Ovreas L."/>
            <person name="Rohde M."/>
            <person name="Galperin M.Y."/>
            <person name="Jogler C."/>
        </authorList>
    </citation>
    <scope>NUCLEOTIDE SEQUENCE [LARGE SCALE GENOMIC DNA]</scope>
    <source>
        <strain evidence="2 3">KOR42</strain>
    </source>
</reference>
<accession>A0A5C5WH08</accession>
<feature type="region of interest" description="Disordered" evidence="1">
    <location>
        <begin position="130"/>
        <end position="167"/>
    </location>
</feature>
<evidence type="ECO:0000313" key="2">
    <source>
        <dbReference type="EMBL" id="TWT50066.1"/>
    </source>
</evidence>
<keyword evidence="3" id="KW-1185">Reference proteome</keyword>
<dbReference type="EMBL" id="SIHI01000014">
    <property type="protein sequence ID" value="TWT50066.1"/>
    <property type="molecule type" value="Genomic_DNA"/>
</dbReference>
<sequence length="167" mass="17384">MPSSSFCNATQPGIIAGPSFLLDRILAWADRVDRAGTGVGVVVVSVQLAFVDMGVGSGSGGAAFFTPGIHNVAIGFDVGVVGECHRVGGAVEVVEGGSALSLLADHLSIHRWNVGQCGAVLYRTANRSRTQRKAVSQPKRRYQHEGVSRMAGRVRAAATGRADAGQR</sequence>
<dbReference type="AlphaFoldDB" id="A0A5C5WH08"/>
<feature type="compositionally biased region" description="Low complexity" evidence="1">
    <location>
        <begin position="149"/>
        <end position="167"/>
    </location>
</feature>
<gene>
    <name evidence="2" type="ORF">KOR42_36120</name>
</gene>
<comment type="caution">
    <text evidence="2">The sequence shown here is derived from an EMBL/GenBank/DDBJ whole genome shotgun (WGS) entry which is preliminary data.</text>
</comment>
<organism evidence="2 3">
    <name type="scientific">Thalassoglobus neptunius</name>
    <dbReference type="NCBI Taxonomy" id="1938619"/>
    <lineage>
        <taxon>Bacteria</taxon>
        <taxon>Pseudomonadati</taxon>
        <taxon>Planctomycetota</taxon>
        <taxon>Planctomycetia</taxon>
        <taxon>Planctomycetales</taxon>
        <taxon>Planctomycetaceae</taxon>
        <taxon>Thalassoglobus</taxon>
    </lineage>
</organism>
<name>A0A5C5WH08_9PLAN</name>
<evidence type="ECO:0000256" key="1">
    <source>
        <dbReference type="SAM" id="MobiDB-lite"/>
    </source>
</evidence>
<dbReference type="Proteomes" id="UP000317243">
    <property type="component" value="Unassembled WGS sequence"/>
</dbReference>
<proteinExistence type="predicted"/>
<evidence type="ECO:0000313" key="3">
    <source>
        <dbReference type="Proteomes" id="UP000317243"/>
    </source>
</evidence>